<name>N1PMZ8_DOTSN</name>
<reference evidence="1 2" key="2">
    <citation type="journal article" date="2012" name="PLoS Pathog.">
        <title>Diverse lifestyles and strategies of plant pathogenesis encoded in the genomes of eighteen Dothideomycetes fungi.</title>
        <authorList>
            <person name="Ohm R.A."/>
            <person name="Feau N."/>
            <person name="Henrissat B."/>
            <person name="Schoch C.L."/>
            <person name="Horwitz B.A."/>
            <person name="Barry K.W."/>
            <person name="Condon B.J."/>
            <person name="Copeland A.C."/>
            <person name="Dhillon B."/>
            <person name="Glaser F."/>
            <person name="Hesse C.N."/>
            <person name="Kosti I."/>
            <person name="LaButti K."/>
            <person name="Lindquist E.A."/>
            <person name="Lucas S."/>
            <person name="Salamov A.A."/>
            <person name="Bradshaw R.E."/>
            <person name="Ciuffetti L."/>
            <person name="Hamelin R.C."/>
            <person name="Kema G.H.J."/>
            <person name="Lawrence C."/>
            <person name="Scott J.A."/>
            <person name="Spatafora J.W."/>
            <person name="Turgeon B.G."/>
            <person name="de Wit P.J.G.M."/>
            <person name="Zhong S."/>
            <person name="Goodwin S.B."/>
            <person name="Grigoriev I.V."/>
        </authorList>
    </citation>
    <scope>NUCLEOTIDE SEQUENCE [LARGE SCALE GENOMIC DNA]</scope>
    <source>
        <strain evidence="2">NZE10 / CBS 128990</strain>
    </source>
</reference>
<dbReference type="OMA" id="WLSDMAL"/>
<dbReference type="AlphaFoldDB" id="N1PMZ8"/>
<gene>
    <name evidence="1" type="ORF">DOTSEDRAFT_72279</name>
</gene>
<evidence type="ECO:0008006" key="3">
    <source>
        <dbReference type="Google" id="ProtNLM"/>
    </source>
</evidence>
<keyword evidence="2" id="KW-1185">Reference proteome</keyword>
<protein>
    <recommendedName>
        <fullName evidence="3">RanBP2-type domain-containing protein</fullName>
    </recommendedName>
</protein>
<reference evidence="2" key="1">
    <citation type="journal article" date="2012" name="PLoS Genet.">
        <title>The genomes of the fungal plant pathogens Cladosporium fulvum and Dothistroma septosporum reveal adaptation to different hosts and lifestyles but also signatures of common ancestry.</title>
        <authorList>
            <person name="de Wit P.J.G.M."/>
            <person name="van der Burgt A."/>
            <person name="Oekmen B."/>
            <person name="Stergiopoulos I."/>
            <person name="Abd-Elsalam K.A."/>
            <person name="Aerts A.L."/>
            <person name="Bahkali A.H."/>
            <person name="Beenen H.G."/>
            <person name="Chettri P."/>
            <person name="Cox M.P."/>
            <person name="Datema E."/>
            <person name="de Vries R.P."/>
            <person name="Dhillon B."/>
            <person name="Ganley A.R."/>
            <person name="Griffiths S.A."/>
            <person name="Guo Y."/>
            <person name="Hamelin R.C."/>
            <person name="Henrissat B."/>
            <person name="Kabir M.S."/>
            <person name="Jashni M.K."/>
            <person name="Kema G."/>
            <person name="Klaubauf S."/>
            <person name="Lapidus A."/>
            <person name="Levasseur A."/>
            <person name="Lindquist E."/>
            <person name="Mehrabi R."/>
            <person name="Ohm R.A."/>
            <person name="Owen T.J."/>
            <person name="Salamov A."/>
            <person name="Schwelm A."/>
            <person name="Schijlen E."/>
            <person name="Sun H."/>
            <person name="van den Burg H.A."/>
            <person name="van Ham R.C.H.J."/>
            <person name="Zhang S."/>
            <person name="Goodwin S.B."/>
            <person name="Grigoriev I.V."/>
            <person name="Collemare J."/>
            <person name="Bradshaw R.E."/>
        </authorList>
    </citation>
    <scope>NUCLEOTIDE SEQUENCE [LARGE SCALE GENOMIC DNA]</scope>
    <source>
        <strain evidence="2">NZE10 / CBS 128990</strain>
    </source>
</reference>
<dbReference type="Proteomes" id="UP000016933">
    <property type="component" value="Unassembled WGS sequence"/>
</dbReference>
<accession>N1PMZ8</accession>
<proteinExistence type="predicted"/>
<evidence type="ECO:0000313" key="2">
    <source>
        <dbReference type="Proteomes" id="UP000016933"/>
    </source>
</evidence>
<organism evidence="1 2">
    <name type="scientific">Dothistroma septosporum (strain NZE10 / CBS 128990)</name>
    <name type="common">Red band needle blight fungus</name>
    <name type="synonym">Mycosphaerella pini</name>
    <dbReference type="NCBI Taxonomy" id="675120"/>
    <lineage>
        <taxon>Eukaryota</taxon>
        <taxon>Fungi</taxon>
        <taxon>Dikarya</taxon>
        <taxon>Ascomycota</taxon>
        <taxon>Pezizomycotina</taxon>
        <taxon>Dothideomycetes</taxon>
        <taxon>Dothideomycetidae</taxon>
        <taxon>Mycosphaerellales</taxon>
        <taxon>Mycosphaerellaceae</taxon>
        <taxon>Dothistroma</taxon>
    </lineage>
</organism>
<dbReference type="OrthoDB" id="10316861at2759"/>
<evidence type="ECO:0000313" key="1">
    <source>
        <dbReference type="EMBL" id="EME44777.1"/>
    </source>
</evidence>
<dbReference type="EMBL" id="KB446539">
    <property type="protein sequence ID" value="EME44777.1"/>
    <property type="molecule type" value="Genomic_DNA"/>
</dbReference>
<sequence length="195" mass="22159">MPHIDDITHTSSLATSGHQNDTMYVCTWCTSLNQDSDQECWQCSTLSCSDCRLSHGSEWLKSTRGLTSVLAYQASQTRGCPKDLQMELPPTRGDFSPPDWIDMDYFERSLTRTAYDHSDHCPGQGCTEYDGHEDKEQGEFQVPTWLSDMALKLVLAEFHGMGDPDFDAEEENGDEGVQDAWDVWCYYSTLETVDW</sequence>
<dbReference type="HOGENOM" id="CLU_1396286_0_0_1"/>